<dbReference type="GO" id="GO:0042393">
    <property type="term" value="F:histone binding"/>
    <property type="evidence" value="ECO:0007669"/>
    <property type="project" value="TreeGrafter"/>
</dbReference>
<keyword evidence="2" id="KW-0802">TPR repeat</keyword>
<dbReference type="EMBL" id="CAJJDN010000088">
    <property type="protein sequence ID" value="CAD8107129.1"/>
    <property type="molecule type" value="Genomic_DNA"/>
</dbReference>
<sequence length="394" mass="46868">MDQIDIETINQQARKAKELFNEGKHNEAESMMQGVMQQALTYYKDELAVEMAEYYYMYGTIIVLKLSEHQDVFGQRTREAENNALAVQDPEYTQSDNDGEQIEDGDIEEEHKVQDNKPTENIEDLDDFHIAWENLEVARVILEKEISIQKNKDIQEFKYIRNLAKVYIKLAELDQWRDKFDDAQENLLKSLQLRLQCENPEISRDIAETYFFLGNVTLYNYKEGKEEEALNYYLKALQILENHLCKLQNKEFKQIILQDTYDREHLKLSFLDNDDSKELKQVLSMLYDKVEDTNIAWKEIQTDEWKKAREEMLNKAQIMQQQQVQQQQFTSQPIQEERQIIQLGNFGNARRRIEVVEKQQQPQQQQPQQQQQQQQQQQAEELPQEEASKKVKID</sequence>
<comment type="caution">
    <text evidence="5">The sequence shown here is derived from an EMBL/GenBank/DDBJ whole genome shotgun (WGS) entry which is preliminary data.</text>
</comment>
<evidence type="ECO:0000256" key="1">
    <source>
        <dbReference type="ARBA" id="ARBA00022737"/>
    </source>
</evidence>
<dbReference type="GO" id="GO:0034080">
    <property type="term" value="P:CENP-A containing chromatin assembly"/>
    <property type="evidence" value="ECO:0007669"/>
    <property type="project" value="TreeGrafter"/>
</dbReference>
<feature type="compositionally biased region" description="Low complexity" evidence="3">
    <location>
        <begin position="359"/>
        <end position="378"/>
    </location>
</feature>
<keyword evidence="1" id="KW-0677">Repeat</keyword>
<gene>
    <name evidence="5" type="ORF">PSON_ATCC_30995.1.T0880133</name>
</gene>
<dbReference type="InterPro" id="IPR019544">
    <property type="entry name" value="Tetratricopeptide_SHNi-TPR_dom"/>
</dbReference>
<dbReference type="GO" id="GO:0006335">
    <property type="term" value="P:DNA replication-dependent chromatin assembly"/>
    <property type="evidence" value="ECO:0007669"/>
    <property type="project" value="TreeGrafter"/>
</dbReference>
<dbReference type="Proteomes" id="UP000692954">
    <property type="component" value="Unassembled WGS sequence"/>
</dbReference>
<dbReference type="GO" id="GO:0005654">
    <property type="term" value="C:nucleoplasm"/>
    <property type="evidence" value="ECO:0007669"/>
    <property type="project" value="TreeGrafter"/>
</dbReference>
<dbReference type="PANTHER" id="PTHR15081:SF1">
    <property type="entry name" value="NUCLEAR AUTOANTIGENIC SPERM PROTEIN"/>
    <property type="match status" value="1"/>
</dbReference>
<keyword evidence="6" id="KW-1185">Reference proteome</keyword>
<evidence type="ECO:0000256" key="2">
    <source>
        <dbReference type="ARBA" id="ARBA00022803"/>
    </source>
</evidence>
<proteinExistence type="predicted"/>
<feature type="region of interest" description="Disordered" evidence="3">
    <location>
        <begin position="355"/>
        <end position="394"/>
    </location>
</feature>
<dbReference type="AlphaFoldDB" id="A0A8S1PX93"/>
<evidence type="ECO:0000313" key="5">
    <source>
        <dbReference type="EMBL" id="CAD8107129.1"/>
    </source>
</evidence>
<organism evidence="5 6">
    <name type="scientific">Paramecium sonneborni</name>
    <dbReference type="NCBI Taxonomy" id="65129"/>
    <lineage>
        <taxon>Eukaryota</taxon>
        <taxon>Sar</taxon>
        <taxon>Alveolata</taxon>
        <taxon>Ciliophora</taxon>
        <taxon>Intramacronucleata</taxon>
        <taxon>Oligohymenophorea</taxon>
        <taxon>Peniculida</taxon>
        <taxon>Parameciidae</taxon>
        <taxon>Paramecium</taxon>
    </lineage>
</organism>
<dbReference type="InterPro" id="IPR051730">
    <property type="entry name" value="NASP-like"/>
</dbReference>
<evidence type="ECO:0000259" key="4">
    <source>
        <dbReference type="Pfam" id="PF10516"/>
    </source>
</evidence>
<feature type="domain" description="Tetratricopeptide SHNi-TPR" evidence="4">
    <location>
        <begin position="164"/>
        <end position="201"/>
    </location>
</feature>
<evidence type="ECO:0000256" key="3">
    <source>
        <dbReference type="SAM" id="MobiDB-lite"/>
    </source>
</evidence>
<name>A0A8S1PX93_9CILI</name>
<dbReference type="Pfam" id="PF10516">
    <property type="entry name" value="SHNi-TPR"/>
    <property type="match status" value="1"/>
</dbReference>
<accession>A0A8S1PX93</accession>
<reference evidence="5" key="1">
    <citation type="submission" date="2021-01" db="EMBL/GenBank/DDBJ databases">
        <authorList>
            <consortium name="Genoscope - CEA"/>
            <person name="William W."/>
        </authorList>
    </citation>
    <scope>NUCLEOTIDE SEQUENCE</scope>
</reference>
<dbReference type="PANTHER" id="PTHR15081">
    <property type="entry name" value="NUCLEAR AUTOANTIGENIC SPERM PROTEIN NASP -RELATED"/>
    <property type="match status" value="1"/>
</dbReference>
<feature type="region of interest" description="Disordered" evidence="3">
    <location>
        <begin position="81"/>
        <end position="101"/>
    </location>
</feature>
<protein>
    <recommendedName>
        <fullName evidence="4">Tetratricopeptide SHNi-TPR domain-containing protein</fullName>
    </recommendedName>
</protein>
<evidence type="ECO:0000313" key="6">
    <source>
        <dbReference type="Proteomes" id="UP000692954"/>
    </source>
</evidence>
<dbReference type="OrthoDB" id="5587616at2759"/>